<proteinExistence type="predicted"/>
<dbReference type="eggNOG" id="COG4974">
    <property type="taxonomic scope" value="Bacteria"/>
</dbReference>
<dbReference type="PATRIC" id="fig|749414.3.peg.14"/>
<dbReference type="KEGG" id="sbh:SBI_00015"/>
<protein>
    <submittedName>
        <fullName evidence="1">Uncharacterized protein</fullName>
    </submittedName>
</protein>
<organism evidence="1 2">
    <name type="scientific">Streptomyces bingchenggensis (strain BCW-1)</name>
    <dbReference type="NCBI Taxonomy" id="749414"/>
    <lineage>
        <taxon>Bacteria</taxon>
        <taxon>Bacillati</taxon>
        <taxon>Actinomycetota</taxon>
        <taxon>Actinomycetes</taxon>
        <taxon>Kitasatosporales</taxon>
        <taxon>Streptomycetaceae</taxon>
        <taxon>Streptomyces</taxon>
    </lineage>
</organism>
<dbReference type="Proteomes" id="UP000000377">
    <property type="component" value="Chromosome"/>
</dbReference>
<evidence type="ECO:0000313" key="1">
    <source>
        <dbReference type="EMBL" id="ADI03136.1"/>
    </source>
</evidence>
<dbReference type="HOGENOM" id="CLU_2810425_0_0_11"/>
<reference evidence="1 2" key="1">
    <citation type="journal article" date="2010" name="J. Bacteriol.">
        <title>Genome sequence of the milbemycin-producing bacterium Streptomyces bingchenggensis.</title>
        <authorList>
            <person name="Wang X.J."/>
            <person name="Yan Y.J."/>
            <person name="Zhang B."/>
            <person name="An J."/>
            <person name="Wang J.J."/>
            <person name="Tian J."/>
            <person name="Jiang L."/>
            <person name="Chen Y.H."/>
            <person name="Huang S.X."/>
            <person name="Yin M."/>
            <person name="Zhang J."/>
            <person name="Gao A.L."/>
            <person name="Liu C.X."/>
            <person name="Zhu Z.X."/>
            <person name="Xiang W.S."/>
        </authorList>
    </citation>
    <scope>NUCLEOTIDE SEQUENCE [LARGE SCALE GENOMIC DNA]</scope>
    <source>
        <strain evidence="1 2">BCW-1</strain>
    </source>
</reference>
<dbReference type="STRING" id="749414.SBI_00015"/>
<sequence length="67" mass="7334">MAVPASFGVRLVCPIDEFNASRQVGDDSPALLPPPTPERVSEFFDLMKQRIATARKYGTFRHVVGGS</sequence>
<dbReference type="AlphaFoldDB" id="D7BSV9"/>
<dbReference type="EMBL" id="CP002047">
    <property type="protein sequence ID" value="ADI03136.1"/>
    <property type="molecule type" value="Genomic_DNA"/>
</dbReference>
<gene>
    <name evidence="1" type="ordered locus">SBI_00015</name>
</gene>
<evidence type="ECO:0000313" key="2">
    <source>
        <dbReference type="Proteomes" id="UP000000377"/>
    </source>
</evidence>
<name>D7BSV9_STRBB</name>
<accession>D7BSV9</accession>
<keyword evidence="2" id="KW-1185">Reference proteome</keyword>